<evidence type="ECO:0000256" key="4">
    <source>
        <dbReference type="ARBA" id="ARBA00023004"/>
    </source>
</evidence>
<dbReference type="Pfam" id="PF01799">
    <property type="entry name" value="Fer2_2"/>
    <property type="match status" value="1"/>
</dbReference>
<dbReference type="InterPro" id="IPR036884">
    <property type="entry name" value="2Fe-2S-bd_dom_sf"/>
</dbReference>
<keyword evidence="3" id="KW-0560">Oxidoreductase</keyword>
<dbReference type="InterPro" id="IPR001041">
    <property type="entry name" value="2Fe-2S_ferredoxin-type"/>
</dbReference>
<reference evidence="7 8" key="1">
    <citation type="journal article" date="2019" name="Int. J. Syst. Evol. Microbiol.">
        <title>The Global Catalogue of Microorganisms (GCM) 10K type strain sequencing project: providing services to taxonomists for standard genome sequencing and annotation.</title>
        <authorList>
            <consortium name="The Broad Institute Genomics Platform"/>
            <consortium name="The Broad Institute Genome Sequencing Center for Infectious Disease"/>
            <person name="Wu L."/>
            <person name="Ma J."/>
        </authorList>
    </citation>
    <scope>NUCLEOTIDE SEQUENCE [LARGE SCALE GENOMIC DNA]</scope>
    <source>
        <strain evidence="7 8">JCM 1417</strain>
    </source>
</reference>
<dbReference type="Proteomes" id="UP001501047">
    <property type="component" value="Unassembled WGS sequence"/>
</dbReference>
<keyword evidence="8" id="KW-1185">Reference proteome</keyword>
<dbReference type="PROSITE" id="PS00197">
    <property type="entry name" value="2FE2S_FER_1"/>
    <property type="match status" value="1"/>
</dbReference>
<dbReference type="PANTHER" id="PTHR44379">
    <property type="entry name" value="OXIDOREDUCTASE WITH IRON-SULFUR SUBUNIT"/>
    <property type="match status" value="1"/>
</dbReference>
<dbReference type="InterPro" id="IPR012675">
    <property type="entry name" value="Beta-grasp_dom_sf"/>
</dbReference>
<dbReference type="SUPFAM" id="SSF54292">
    <property type="entry name" value="2Fe-2S ferredoxin-like"/>
    <property type="match status" value="1"/>
</dbReference>
<keyword evidence="1" id="KW-0001">2Fe-2S</keyword>
<dbReference type="PROSITE" id="PS51085">
    <property type="entry name" value="2FE2S_FER_2"/>
    <property type="match status" value="1"/>
</dbReference>
<dbReference type="InterPro" id="IPR051452">
    <property type="entry name" value="Diverse_Oxidoreductases"/>
</dbReference>
<dbReference type="Gene3D" id="3.10.20.30">
    <property type="match status" value="1"/>
</dbReference>
<dbReference type="RefSeq" id="WP_343828077.1">
    <property type="nucleotide sequence ID" value="NZ_BAAACI010000011.1"/>
</dbReference>
<sequence>MIEVTMKINGTKYKRNINPMMRLIDFLRDEIKLKGIKEGCGEGECGACTVILDGKTVNSCLLLAATLDDSEIITIEGISNDGIHPIQEAFMEVGAVQCGYCTPGMIISAKAILDNNIDATEVEIRESISGNLCRCTGYEKIVQGIILAQSKLKNN</sequence>
<evidence type="ECO:0000313" key="7">
    <source>
        <dbReference type="EMBL" id="GAA0779254.1"/>
    </source>
</evidence>
<dbReference type="Pfam" id="PF00111">
    <property type="entry name" value="Fer2"/>
    <property type="match status" value="1"/>
</dbReference>
<evidence type="ECO:0000313" key="8">
    <source>
        <dbReference type="Proteomes" id="UP001501047"/>
    </source>
</evidence>
<comment type="caution">
    <text evidence="7">The sequence shown here is derived from an EMBL/GenBank/DDBJ whole genome shotgun (WGS) entry which is preliminary data.</text>
</comment>
<dbReference type="InterPro" id="IPR006058">
    <property type="entry name" value="2Fe2S_fd_BS"/>
</dbReference>
<dbReference type="EMBL" id="BAAACI010000011">
    <property type="protein sequence ID" value="GAA0779254.1"/>
    <property type="molecule type" value="Genomic_DNA"/>
</dbReference>
<dbReference type="InterPro" id="IPR036010">
    <property type="entry name" value="2Fe-2S_ferredoxin-like_sf"/>
</dbReference>
<protein>
    <submittedName>
        <fullName evidence="7">(2Fe-2S)-binding protein</fullName>
    </submittedName>
</protein>
<evidence type="ECO:0000259" key="6">
    <source>
        <dbReference type="PROSITE" id="PS51085"/>
    </source>
</evidence>
<dbReference type="CDD" id="cd00207">
    <property type="entry name" value="fer2"/>
    <property type="match status" value="1"/>
</dbReference>
<keyword evidence="4" id="KW-0408">Iron</keyword>
<evidence type="ECO:0000256" key="3">
    <source>
        <dbReference type="ARBA" id="ARBA00023002"/>
    </source>
</evidence>
<accession>A0ABN1KYN0</accession>
<evidence type="ECO:0000256" key="1">
    <source>
        <dbReference type="ARBA" id="ARBA00022714"/>
    </source>
</evidence>
<evidence type="ECO:0000256" key="2">
    <source>
        <dbReference type="ARBA" id="ARBA00022723"/>
    </source>
</evidence>
<keyword evidence="5" id="KW-0411">Iron-sulfur</keyword>
<dbReference type="PANTHER" id="PTHR44379:SF5">
    <property type="entry name" value="OXIDOREDUCTASE WITH IRON-SULFUR SUBUNIT"/>
    <property type="match status" value="1"/>
</dbReference>
<organism evidence="7 8">
    <name type="scientific">Clostridium subterminale</name>
    <dbReference type="NCBI Taxonomy" id="1550"/>
    <lineage>
        <taxon>Bacteria</taxon>
        <taxon>Bacillati</taxon>
        <taxon>Bacillota</taxon>
        <taxon>Clostridia</taxon>
        <taxon>Eubacteriales</taxon>
        <taxon>Clostridiaceae</taxon>
        <taxon>Clostridium</taxon>
    </lineage>
</organism>
<keyword evidence="2" id="KW-0479">Metal-binding</keyword>
<feature type="domain" description="2Fe-2S ferredoxin-type" evidence="6">
    <location>
        <begin position="2"/>
        <end position="78"/>
    </location>
</feature>
<gene>
    <name evidence="7" type="ORF">GCM10008908_37550</name>
</gene>
<name>A0ABN1KYN0_CLOSU</name>
<proteinExistence type="predicted"/>
<dbReference type="InterPro" id="IPR002888">
    <property type="entry name" value="2Fe-2S-bd"/>
</dbReference>
<evidence type="ECO:0000256" key="5">
    <source>
        <dbReference type="ARBA" id="ARBA00023014"/>
    </source>
</evidence>
<dbReference type="Gene3D" id="1.10.150.120">
    <property type="entry name" value="[2Fe-2S]-binding domain"/>
    <property type="match status" value="1"/>
</dbReference>
<dbReference type="SUPFAM" id="SSF47741">
    <property type="entry name" value="CO dehydrogenase ISP C-domain like"/>
    <property type="match status" value="1"/>
</dbReference>